<dbReference type="InterPro" id="IPR043504">
    <property type="entry name" value="Peptidase_S1_PA_chymotrypsin"/>
</dbReference>
<reference evidence="11" key="1">
    <citation type="submission" date="2019-08" db="EMBL/GenBank/DDBJ databases">
        <title>The genome of the North American firefly Photinus pyralis.</title>
        <authorList>
            <consortium name="Photinus pyralis genome working group"/>
            <person name="Fallon T.R."/>
            <person name="Sander Lower S.E."/>
            <person name="Weng J.-K."/>
        </authorList>
    </citation>
    <scope>NUCLEOTIDE SEQUENCE</scope>
    <source>
        <strain evidence="11">TRF0915ILg1</strain>
        <tissue evidence="11">Whole body</tissue>
    </source>
</reference>
<evidence type="ECO:0000256" key="7">
    <source>
        <dbReference type="ARBA" id="ARBA00023157"/>
    </source>
</evidence>
<evidence type="ECO:0000313" key="11">
    <source>
        <dbReference type="EMBL" id="KAF2881833.1"/>
    </source>
</evidence>
<dbReference type="AlphaFoldDB" id="A0A8K0G0Z9"/>
<keyword evidence="5 8" id="KW-0378">Hydrolase</keyword>
<dbReference type="GO" id="GO:0016485">
    <property type="term" value="P:protein processing"/>
    <property type="evidence" value="ECO:0007669"/>
    <property type="project" value="UniProtKB-ARBA"/>
</dbReference>
<dbReference type="Pfam" id="PF06477">
    <property type="entry name" value="DUF1091"/>
    <property type="match status" value="1"/>
</dbReference>
<dbReference type="InterPro" id="IPR001254">
    <property type="entry name" value="Trypsin_dom"/>
</dbReference>
<dbReference type="SUPFAM" id="SSF50494">
    <property type="entry name" value="Trypsin-like serine proteases"/>
    <property type="match status" value="1"/>
</dbReference>
<accession>A0A8K0G0Z9</accession>
<feature type="signal peptide" evidence="9">
    <location>
        <begin position="1"/>
        <end position="18"/>
    </location>
</feature>
<dbReference type="EMBL" id="VTPC01090694">
    <property type="protein sequence ID" value="KAF2881833.1"/>
    <property type="molecule type" value="Genomic_DNA"/>
</dbReference>
<evidence type="ECO:0000256" key="1">
    <source>
        <dbReference type="ARBA" id="ARBA00004613"/>
    </source>
</evidence>
<gene>
    <name evidence="11" type="ORF">ILUMI_24334</name>
</gene>
<sequence length="442" mass="49759">MTSLVVIFTLIITKGSYSLPTSDTQTEIGSNNINWRIVGGSDASNGSFPYQVSLRITRTGSHNCGGSILNSTVVLTAAHCLASYRPADLHVVVGSDRLNGSGTTYQIKQLIIHNLYNSSVIKNDIGLIILKEPLRYSNSVRPVELETRQIGAGVNVVLSGWGITSFPGQLPNNLQYINLTTISNDECEAAYREARASLPIYKEELCTLTRRGEGACKGDSGGPLVANGKQVGVVSWGRPCGLGFPDVFSRVSSYVDWIKQHSEAEFRKQNHGDKSFNFNFFQNDYNIDFERVELIRYNKSILSSCQVRAFKYNRTCAAVNMTFTPLIRDFEKLEVIIVQAYRFASNEYRLFPLRFEFNLCDAVFKYNMFGFKDFKNCGNFTCNVDKGKTYHICNWTIDQSKFPPLIPTGRYMAELQYIYITEEAMVLRAYGGVVRPFVFKEH</sequence>
<keyword evidence="9" id="KW-0732">Signal</keyword>
<dbReference type="SMART" id="SM00020">
    <property type="entry name" value="Tryp_SPc"/>
    <property type="match status" value="1"/>
</dbReference>
<keyword evidence="7" id="KW-1015">Disulfide bond</keyword>
<evidence type="ECO:0000256" key="6">
    <source>
        <dbReference type="ARBA" id="ARBA00022825"/>
    </source>
</evidence>
<evidence type="ECO:0000256" key="4">
    <source>
        <dbReference type="ARBA" id="ARBA00022670"/>
    </source>
</evidence>
<evidence type="ECO:0000259" key="10">
    <source>
        <dbReference type="PROSITE" id="PS50240"/>
    </source>
</evidence>
<dbReference type="InterPro" id="IPR009003">
    <property type="entry name" value="Peptidase_S1_PA"/>
</dbReference>
<organism evidence="11 12">
    <name type="scientific">Ignelater luminosus</name>
    <name type="common">Cucubano</name>
    <name type="synonym">Pyrophorus luminosus</name>
    <dbReference type="NCBI Taxonomy" id="2038154"/>
    <lineage>
        <taxon>Eukaryota</taxon>
        <taxon>Metazoa</taxon>
        <taxon>Ecdysozoa</taxon>
        <taxon>Arthropoda</taxon>
        <taxon>Hexapoda</taxon>
        <taxon>Insecta</taxon>
        <taxon>Pterygota</taxon>
        <taxon>Neoptera</taxon>
        <taxon>Endopterygota</taxon>
        <taxon>Coleoptera</taxon>
        <taxon>Polyphaga</taxon>
        <taxon>Elateriformia</taxon>
        <taxon>Elateroidea</taxon>
        <taxon>Elateridae</taxon>
        <taxon>Agrypninae</taxon>
        <taxon>Pyrophorini</taxon>
        <taxon>Ignelater</taxon>
    </lineage>
</organism>
<dbReference type="PROSITE" id="PS00135">
    <property type="entry name" value="TRYPSIN_SER"/>
    <property type="match status" value="1"/>
</dbReference>
<dbReference type="InterPro" id="IPR033116">
    <property type="entry name" value="TRYPSIN_SER"/>
</dbReference>
<evidence type="ECO:0000256" key="3">
    <source>
        <dbReference type="ARBA" id="ARBA00022525"/>
    </source>
</evidence>
<dbReference type="Pfam" id="PF00089">
    <property type="entry name" value="Trypsin"/>
    <property type="match status" value="1"/>
</dbReference>
<dbReference type="OrthoDB" id="60866at2759"/>
<dbReference type="PROSITE" id="PS00134">
    <property type="entry name" value="TRYPSIN_HIS"/>
    <property type="match status" value="1"/>
</dbReference>
<comment type="subcellular location">
    <subcellularLocation>
        <location evidence="1">Secreted</location>
    </subcellularLocation>
</comment>
<dbReference type="Proteomes" id="UP000801492">
    <property type="component" value="Unassembled WGS sequence"/>
</dbReference>
<name>A0A8K0G0Z9_IGNLU</name>
<dbReference type="Gene3D" id="2.40.10.10">
    <property type="entry name" value="Trypsin-like serine proteases"/>
    <property type="match status" value="2"/>
</dbReference>
<comment type="caution">
    <text evidence="11">The sequence shown here is derived from an EMBL/GenBank/DDBJ whole genome shotgun (WGS) entry which is preliminary data.</text>
</comment>
<dbReference type="PROSITE" id="PS50240">
    <property type="entry name" value="TRYPSIN_DOM"/>
    <property type="match status" value="1"/>
</dbReference>
<dbReference type="GO" id="GO:0005576">
    <property type="term" value="C:extracellular region"/>
    <property type="evidence" value="ECO:0007669"/>
    <property type="project" value="UniProtKB-SubCell"/>
</dbReference>
<dbReference type="PRINTS" id="PR00722">
    <property type="entry name" value="CHYMOTRYPSIN"/>
</dbReference>
<dbReference type="InterPro" id="IPR001314">
    <property type="entry name" value="Peptidase_S1A"/>
</dbReference>
<evidence type="ECO:0000256" key="9">
    <source>
        <dbReference type="SAM" id="SignalP"/>
    </source>
</evidence>
<dbReference type="InterPro" id="IPR010512">
    <property type="entry name" value="DUF1091"/>
</dbReference>
<evidence type="ECO:0000256" key="5">
    <source>
        <dbReference type="ARBA" id="ARBA00022801"/>
    </source>
</evidence>
<dbReference type="PANTHER" id="PTHR24276">
    <property type="entry name" value="POLYSERASE-RELATED"/>
    <property type="match status" value="1"/>
</dbReference>
<evidence type="ECO:0000256" key="2">
    <source>
        <dbReference type="ARBA" id="ARBA00007664"/>
    </source>
</evidence>
<dbReference type="CDD" id="cd00190">
    <property type="entry name" value="Tryp_SPc"/>
    <property type="match status" value="1"/>
</dbReference>
<dbReference type="InterPro" id="IPR050430">
    <property type="entry name" value="Peptidase_S1"/>
</dbReference>
<protein>
    <recommendedName>
        <fullName evidence="10">Peptidase S1 domain-containing protein</fullName>
    </recommendedName>
</protein>
<dbReference type="InterPro" id="IPR018114">
    <property type="entry name" value="TRYPSIN_HIS"/>
</dbReference>
<keyword evidence="4 8" id="KW-0645">Protease</keyword>
<keyword evidence="12" id="KW-1185">Reference proteome</keyword>
<comment type="similarity">
    <text evidence="2">Belongs to the peptidase S1 family.</text>
</comment>
<evidence type="ECO:0000313" key="12">
    <source>
        <dbReference type="Proteomes" id="UP000801492"/>
    </source>
</evidence>
<dbReference type="GO" id="GO:0004252">
    <property type="term" value="F:serine-type endopeptidase activity"/>
    <property type="evidence" value="ECO:0007669"/>
    <property type="project" value="InterPro"/>
</dbReference>
<dbReference type="FunFam" id="2.40.10.10:FF:000047">
    <property type="entry name" value="Trypsin eta"/>
    <property type="match status" value="1"/>
</dbReference>
<dbReference type="PANTHER" id="PTHR24276:SF98">
    <property type="entry name" value="FI18310P1-RELATED"/>
    <property type="match status" value="1"/>
</dbReference>
<feature type="domain" description="Peptidase S1" evidence="10">
    <location>
        <begin position="37"/>
        <end position="263"/>
    </location>
</feature>
<keyword evidence="6 8" id="KW-0720">Serine protease</keyword>
<keyword evidence="3" id="KW-0964">Secreted</keyword>
<evidence type="ECO:0000256" key="8">
    <source>
        <dbReference type="RuleBase" id="RU363034"/>
    </source>
</evidence>
<feature type="chain" id="PRO_5035462697" description="Peptidase S1 domain-containing protein" evidence="9">
    <location>
        <begin position="19"/>
        <end position="442"/>
    </location>
</feature>
<proteinExistence type="inferred from homology"/>